<comment type="caution">
    <text evidence="3">The sequence shown here is derived from an EMBL/GenBank/DDBJ whole genome shotgun (WGS) entry which is preliminary data.</text>
</comment>
<feature type="chain" id="PRO_5045904126" description="SCP domain-containing protein" evidence="1">
    <location>
        <begin position="28"/>
        <end position="273"/>
    </location>
</feature>
<reference evidence="4" key="1">
    <citation type="journal article" date="2019" name="Int. J. Syst. Evol. Microbiol.">
        <title>The Global Catalogue of Microorganisms (GCM) 10K type strain sequencing project: providing services to taxonomists for standard genome sequencing and annotation.</title>
        <authorList>
            <consortium name="The Broad Institute Genomics Platform"/>
            <consortium name="The Broad Institute Genome Sequencing Center for Infectious Disease"/>
            <person name="Wu L."/>
            <person name="Ma J."/>
        </authorList>
    </citation>
    <scope>NUCLEOTIDE SEQUENCE [LARGE SCALE GENOMIC DNA]</scope>
    <source>
        <strain evidence="4">CGMCC 1.15928</strain>
    </source>
</reference>
<dbReference type="InterPro" id="IPR014044">
    <property type="entry name" value="CAP_dom"/>
</dbReference>
<dbReference type="SUPFAM" id="SSF55797">
    <property type="entry name" value="PR-1-like"/>
    <property type="match status" value="1"/>
</dbReference>
<evidence type="ECO:0000259" key="2">
    <source>
        <dbReference type="Pfam" id="PF00188"/>
    </source>
</evidence>
<dbReference type="CDD" id="cd05379">
    <property type="entry name" value="CAP_bacterial"/>
    <property type="match status" value="1"/>
</dbReference>
<feature type="domain" description="SCP" evidence="2">
    <location>
        <begin position="68"/>
        <end position="184"/>
    </location>
</feature>
<dbReference type="PANTHER" id="PTHR31157">
    <property type="entry name" value="SCP DOMAIN-CONTAINING PROTEIN"/>
    <property type="match status" value="1"/>
</dbReference>
<gene>
    <name evidence="3" type="ORF">GCM10011503_18500</name>
</gene>
<dbReference type="Pfam" id="PF00188">
    <property type="entry name" value="CAP"/>
    <property type="match status" value="1"/>
</dbReference>
<organism evidence="3 4">
    <name type="scientific">Henriciella pelagia</name>
    <dbReference type="NCBI Taxonomy" id="1977912"/>
    <lineage>
        <taxon>Bacteria</taxon>
        <taxon>Pseudomonadati</taxon>
        <taxon>Pseudomonadota</taxon>
        <taxon>Alphaproteobacteria</taxon>
        <taxon>Hyphomonadales</taxon>
        <taxon>Hyphomonadaceae</taxon>
        <taxon>Henriciella</taxon>
    </lineage>
</organism>
<dbReference type="Gene3D" id="3.40.33.10">
    <property type="entry name" value="CAP"/>
    <property type="match status" value="1"/>
</dbReference>
<dbReference type="Proteomes" id="UP000628854">
    <property type="component" value="Unassembled WGS sequence"/>
</dbReference>
<protein>
    <recommendedName>
        <fullName evidence="2">SCP domain-containing protein</fullName>
    </recommendedName>
</protein>
<dbReference type="InterPro" id="IPR035940">
    <property type="entry name" value="CAP_sf"/>
</dbReference>
<dbReference type="RefSeq" id="WP_158084552.1">
    <property type="nucleotide sequence ID" value="NZ_BMKF01000002.1"/>
</dbReference>
<sequence>MLQKYDTLRTASLLALAAAGGTFAASAESVCDLSDGYGTSLVSYVQEVDACLAENDAFADEMEASLADLTNAARSNAGLEPVARRASLDKAARAHALDMAARNYAGHNDLEGRGHVYRMRALDRQLLTGSTGSNVVVMSADADSGEVFDMIISDATNRENLTHETFTDTGIGVAEANGKIYVVQMLTTVDGELEQPLPLSLASGTSLDPRIHDKMLRTAGWNLSDESGQRLAGGKIMRVTADNLAADEHAYLNVLVEMNADTYVLQGPMVSMQ</sequence>
<proteinExistence type="predicted"/>
<evidence type="ECO:0000256" key="1">
    <source>
        <dbReference type="SAM" id="SignalP"/>
    </source>
</evidence>
<dbReference type="EMBL" id="BMKF01000002">
    <property type="protein sequence ID" value="GGB70118.1"/>
    <property type="molecule type" value="Genomic_DNA"/>
</dbReference>
<accession>A0ABQ1JIV6</accession>
<keyword evidence="1" id="KW-0732">Signal</keyword>
<evidence type="ECO:0000313" key="3">
    <source>
        <dbReference type="EMBL" id="GGB70118.1"/>
    </source>
</evidence>
<feature type="signal peptide" evidence="1">
    <location>
        <begin position="1"/>
        <end position="27"/>
    </location>
</feature>
<dbReference type="PANTHER" id="PTHR31157:SF1">
    <property type="entry name" value="SCP DOMAIN-CONTAINING PROTEIN"/>
    <property type="match status" value="1"/>
</dbReference>
<keyword evidence="4" id="KW-1185">Reference proteome</keyword>
<evidence type="ECO:0000313" key="4">
    <source>
        <dbReference type="Proteomes" id="UP000628854"/>
    </source>
</evidence>
<name>A0ABQ1JIV6_9PROT</name>